<dbReference type="PRINTS" id="PR00866">
    <property type="entry name" value="RNADNAPOLMS"/>
</dbReference>
<protein>
    <recommendedName>
        <fullName evidence="1">RNA-directed DNA polymerase</fullName>
        <ecNumber evidence="1">2.7.7.49</ecNumber>
    </recommendedName>
</protein>
<evidence type="ECO:0000256" key="7">
    <source>
        <dbReference type="ARBA" id="ARBA00023118"/>
    </source>
</evidence>
<keyword evidence="6" id="KW-0695">RNA-directed DNA polymerase</keyword>
<dbReference type="Proteomes" id="UP000018433">
    <property type="component" value="Unassembled WGS sequence"/>
</dbReference>
<evidence type="ECO:0000256" key="8">
    <source>
        <dbReference type="ARBA" id="ARBA00034120"/>
    </source>
</evidence>
<keyword evidence="7" id="KW-0051">Antiviral defense</keyword>
<keyword evidence="2" id="KW-0808">Transferase</keyword>
<reference evidence="11 12" key="1">
    <citation type="submission" date="2013-02" db="EMBL/GenBank/DDBJ databases">
        <title>The Genome Sequence of Acinetobacter soli NIPH 2899.</title>
        <authorList>
            <consortium name="The Broad Institute Genome Sequencing Platform"/>
            <consortium name="The Broad Institute Genome Sequencing Center for Infectious Disease"/>
            <person name="Cerqueira G."/>
            <person name="Feldgarden M."/>
            <person name="Courvalin P."/>
            <person name="Perichon B."/>
            <person name="Grillot-Courvalin C."/>
            <person name="Clermont D."/>
            <person name="Rocha E."/>
            <person name="Yoon E.-J."/>
            <person name="Nemec A."/>
            <person name="Walker B."/>
            <person name="Young S.K."/>
            <person name="Zeng Q."/>
            <person name="Gargeya S."/>
            <person name="Fitzgerald M."/>
            <person name="Haas B."/>
            <person name="Abouelleil A."/>
            <person name="Alvarado L."/>
            <person name="Arachchi H.M."/>
            <person name="Berlin A.M."/>
            <person name="Chapman S.B."/>
            <person name="Dewar J."/>
            <person name="Goldberg J."/>
            <person name="Griggs A."/>
            <person name="Gujja S."/>
            <person name="Hansen M."/>
            <person name="Howarth C."/>
            <person name="Imamovic A."/>
            <person name="Larimer J."/>
            <person name="McCowan C."/>
            <person name="Murphy C."/>
            <person name="Neiman D."/>
            <person name="Pearson M."/>
            <person name="Priest M."/>
            <person name="Roberts A."/>
            <person name="Saif S."/>
            <person name="Shea T."/>
            <person name="Sisk P."/>
            <person name="Sykes S."/>
            <person name="Wortman J."/>
            <person name="Nusbaum C."/>
            <person name="Birren B."/>
        </authorList>
    </citation>
    <scope>NUCLEOTIDE SEQUENCE [LARGE SCALE GENOMIC DNA]</scope>
    <source>
        <strain evidence="11 12">NIPH 2899</strain>
    </source>
</reference>
<dbReference type="InterPro" id="IPR051083">
    <property type="entry name" value="GrpII_Intron_Splice-Mob/Def"/>
</dbReference>
<keyword evidence="5" id="KW-0460">Magnesium</keyword>
<dbReference type="PANTHER" id="PTHR34047">
    <property type="entry name" value="NUCLEAR INTRON MATURASE 1, MITOCHONDRIAL-RELATED"/>
    <property type="match status" value="1"/>
</dbReference>
<dbReference type="InterPro" id="IPR000477">
    <property type="entry name" value="RT_dom"/>
</dbReference>
<dbReference type="InterPro" id="IPR000123">
    <property type="entry name" value="Reverse_transcriptase_msDNA"/>
</dbReference>
<evidence type="ECO:0000256" key="5">
    <source>
        <dbReference type="ARBA" id="ARBA00022842"/>
    </source>
</evidence>
<dbReference type="InterPro" id="IPR043502">
    <property type="entry name" value="DNA/RNA_pol_sf"/>
</dbReference>
<evidence type="ECO:0000256" key="2">
    <source>
        <dbReference type="ARBA" id="ARBA00022679"/>
    </source>
</evidence>
<evidence type="ECO:0000256" key="6">
    <source>
        <dbReference type="ARBA" id="ARBA00022918"/>
    </source>
</evidence>
<keyword evidence="3" id="KW-0548">Nucleotidyltransferase</keyword>
<dbReference type="PROSITE" id="PS50878">
    <property type="entry name" value="RT_POL"/>
    <property type="match status" value="1"/>
</dbReference>
<evidence type="ECO:0000256" key="4">
    <source>
        <dbReference type="ARBA" id="ARBA00022723"/>
    </source>
</evidence>
<dbReference type="Pfam" id="PF00078">
    <property type="entry name" value="RVT_1"/>
    <property type="match status" value="1"/>
</dbReference>
<dbReference type="CDD" id="cd03487">
    <property type="entry name" value="RT_Bac_retron_II"/>
    <property type="match status" value="1"/>
</dbReference>
<feature type="domain" description="Reverse transcriptase" evidence="10">
    <location>
        <begin position="1"/>
        <end position="196"/>
    </location>
</feature>
<evidence type="ECO:0000313" key="11">
    <source>
        <dbReference type="EMBL" id="ENV59266.1"/>
    </source>
</evidence>
<keyword evidence="4" id="KW-0479">Metal-binding</keyword>
<dbReference type="EMBL" id="APPV01000011">
    <property type="protein sequence ID" value="ENV59266.1"/>
    <property type="molecule type" value="Genomic_DNA"/>
</dbReference>
<organism evidence="11 12">
    <name type="scientific">Acinetobacter soli NIPH 2899</name>
    <dbReference type="NCBI Taxonomy" id="1217677"/>
    <lineage>
        <taxon>Bacteria</taxon>
        <taxon>Pseudomonadati</taxon>
        <taxon>Pseudomonadota</taxon>
        <taxon>Gammaproteobacteria</taxon>
        <taxon>Moraxellales</taxon>
        <taxon>Moraxellaceae</taxon>
        <taxon>Acinetobacter</taxon>
    </lineage>
</organism>
<comment type="similarity">
    <text evidence="8">Belongs to the bacterial reverse transcriptase family.</text>
</comment>
<evidence type="ECO:0000256" key="9">
    <source>
        <dbReference type="ARBA" id="ARBA00048173"/>
    </source>
</evidence>
<evidence type="ECO:0000313" key="12">
    <source>
        <dbReference type="Proteomes" id="UP000018433"/>
    </source>
</evidence>
<evidence type="ECO:0000259" key="10">
    <source>
        <dbReference type="PROSITE" id="PS50878"/>
    </source>
</evidence>
<dbReference type="EC" id="2.7.7.49" evidence="1"/>
<dbReference type="PANTHER" id="PTHR34047:SF7">
    <property type="entry name" value="RNA-DIRECTED DNA POLYMERASE"/>
    <property type="match status" value="1"/>
</dbReference>
<sequence>MPNQLIKKIQKQIFDDLQPIYSPRACAFAYVKGRNIKEHAKKHVNKRWILRVDLQDFFPNIHFGRVRGIFKLLGCNEEISTYLAQLCCYEGKLPQGTSTSPLISNILASKMDRQLSEMAKQNQCFYTRYCDDLYFSTNRKLFPQNLAFFDNSSGNRFCQLGEDLKNIIDSNDFIVNEKKVYLSDKSNRQFVTGLIVNEKLNINRKFVRSLRPDLKKLKDNPNYKNEYFEKYNKNLLAKIRGKIEFIGYIRGYEDTLYRKYALELSKLDSSYIFNKRNLSFGDGNLVEIYCEGVTDYLLLKEFLKFFKSNGMFTDLEIKFREDSNFTGGDSQLLDAYKKIQQMNSNLNSHLTIFIFDKDNQIIVKYFEALKNELKGLKYLFLPCPIGYEKKEYCIEHLFKFDDILKVVDEENRRIYLKDEFNAKGFHNNGECIYMRINQKTLIADDEVLSLSNQNNIALSKSKFAELATGKYLKELDLSNFEKLFIEITNLKNEFYTLSH</sequence>
<gene>
    <name evidence="11" type="ORF">F950_01809</name>
</gene>
<evidence type="ECO:0000256" key="1">
    <source>
        <dbReference type="ARBA" id="ARBA00012493"/>
    </source>
</evidence>
<evidence type="ECO:0000256" key="3">
    <source>
        <dbReference type="ARBA" id="ARBA00022695"/>
    </source>
</evidence>
<comment type="catalytic activity">
    <reaction evidence="9">
        <text>DNA(n) + a 2'-deoxyribonucleoside 5'-triphosphate = DNA(n+1) + diphosphate</text>
        <dbReference type="Rhea" id="RHEA:22508"/>
        <dbReference type="Rhea" id="RHEA-COMP:17339"/>
        <dbReference type="Rhea" id="RHEA-COMP:17340"/>
        <dbReference type="ChEBI" id="CHEBI:33019"/>
        <dbReference type="ChEBI" id="CHEBI:61560"/>
        <dbReference type="ChEBI" id="CHEBI:173112"/>
        <dbReference type="EC" id="2.7.7.49"/>
    </reaction>
</comment>
<name>A0ABN0JUL4_9GAMM</name>
<accession>A0ABN0JUL4</accession>
<dbReference type="SUPFAM" id="SSF56672">
    <property type="entry name" value="DNA/RNA polymerases"/>
    <property type="match status" value="1"/>
</dbReference>
<comment type="caution">
    <text evidence="11">The sequence shown here is derived from an EMBL/GenBank/DDBJ whole genome shotgun (WGS) entry which is preliminary data.</text>
</comment>
<proteinExistence type="inferred from homology"/>
<keyword evidence="12" id="KW-1185">Reference proteome</keyword>